<keyword evidence="2" id="KW-1185">Reference proteome</keyword>
<dbReference type="Proteomes" id="UP001597542">
    <property type="component" value="Unassembled WGS sequence"/>
</dbReference>
<sequence length="107" mass="11550">MSQIQTPLEGIRASVTVAENAVQTLERNRAAVESHRVSLAPNFGGESADIFNKALLELESLISEVKGKSVTLHSQLQDTLTEYVRTHGRIGDAAQTAMSNMNSGLQL</sequence>
<organism evidence="1 2">
    <name type="scientific">Amycolatopsis albidoflavus</name>
    <dbReference type="NCBI Taxonomy" id="102226"/>
    <lineage>
        <taxon>Bacteria</taxon>
        <taxon>Bacillati</taxon>
        <taxon>Actinomycetota</taxon>
        <taxon>Actinomycetes</taxon>
        <taxon>Pseudonocardiales</taxon>
        <taxon>Pseudonocardiaceae</taxon>
        <taxon>Amycolatopsis</taxon>
    </lineage>
</organism>
<comment type="caution">
    <text evidence="1">The sequence shown here is derived from an EMBL/GenBank/DDBJ whole genome shotgun (WGS) entry which is preliminary data.</text>
</comment>
<dbReference type="RefSeq" id="WP_344278823.1">
    <property type="nucleotide sequence ID" value="NZ_BAAAHV010000015.1"/>
</dbReference>
<reference evidence="2" key="1">
    <citation type="journal article" date="2019" name="Int. J. Syst. Evol. Microbiol.">
        <title>The Global Catalogue of Microorganisms (GCM) 10K type strain sequencing project: providing services to taxonomists for standard genome sequencing and annotation.</title>
        <authorList>
            <consortium name="The Broad Institute Genomics Platform"/>
            <consortium name="The Broad Institute Genome Sequencing Center for Infectious Disease"/>
            <person name="Wu L."/>
            <person name="Ma J."/>
        </authorList>
    </citation>
    <scope>NUCLEOTIDE SEQUENCE [LARGE SCALE GENOMIC DNA]</scope>
    <source>
        <strain evidence="2">CGMCC 4.7638</strain>
    </source>
</reference>
<evidence type="ECO:0000313" key="2">
    <source>
        <dbReference type="Proteomes" id="UP001597542"/>
    </source>
</evidence>
<evidence type="ECO:0000313" key="1">
    <source>
        <dbReference type="EMBL" id="MFD2485343.1"/>
    </source>
</evidence>
<gene>
    <name evidence="1" type="ORF">ACFSUT_34085</name>
</gene>
<accession>A0ABW5I7U1</accession>
<name>A0ABW5I7U1_9PSEU</name>
<protein>
    <recommendedName>
        <fullName evidence="3">WXG100 family type VII secretion target</fullName>
    </recommendedName>
</protein>
<evidence type="ECO:0008006" key="3">
    <source>
        <dbReference type="Google" id="ProtNLM"/>
    </source>
</evidence>
<proteinExistence type="predicted"/>
<dbReference type="EMBL" id="JBHUKQ010000016">
    <property type="protein sequence ID" value="MFD2485343.1"/>
    <property type="molecule type" value="Genomic_DNA"/>
</dbReference>